<accession>A0A2T4VYX5</accession>
<evidence type="ECO:0000256" key="15">
    <source>
        <dbReference type="ARBA" id="ARBA00032189"/>
    </source>
</evidence>
<comment type="subcellular location">
    <subcellularLocation>
        <location evidence="1 17">Cell membrane</location>
        <topology evidence="1 17">Multi-pass membrane protein</topology>
    </subcellularLocation>
</comment>
<dbReference type="InterPro" id="IPR014206">
    <property type="entry name" value="Cyt_c_ubiqinol_oxidase_su3"/>
</dbReference>
<feature type="transmembrane region" description="Helical" evidence="18">
    <location>
        <begin position="103"/>
        <end position="121"/>
    </location>
</feature>
<keyword evidence="6" id="KW-1003">Cell membrane</keyword>
<dbReference type="PANTHER" id="PTHR11403:SF2">
    <property type="entry name" value="CYTOCHROME BO(3) UBIQUINOL OXIDASE SUBUNIT 3"/>
    <property type="match status" value="1"/>
</dbReference>
<dbReference type="Gene3D" id="1.20.120.80">
    <property type="entry name" value="Cytochrome c oxidase, subunit III, four-helix bundle"/>
    <property type="match status" value="1"/>
</dbReference>
<dbReference type="NCBIfam" id="TIGR02842">
    <property type="entry name" value="CyoC"/>
    <property type="match status" value="1"/>
</dbReference>
<evidence type="ECO:0000256" key="14">
    <source>
        <dbReference type="ARBA" id="ARBA00031884"/>
    </source>
</evidence>
<dbReference type="InterPro" id="IPR033946">
    <property type="entry name" value="Ubiquinol_oxase_su3_dom"/>
</dbReference>
<evidence type="ECO:0000256" key="9">
    <source>
        <dbReference type="ARBA" id="ARBA00022989"/>
    </source>
</evidence>
<evidence type="ECO:0000256" key="7">
    <source>
        <dbReference type="ARBA" id="ARBA00022692"/>
    </source>
</evidence>
<dbReference type="PANTHER" id="PTHR11403">
    <property type="entry name" value="CYTOCHROME C OXIDASE SUBUNIT III"/>
    <property type="match status" value="1"/>
</dbReference>
<feature type="transmembrane region" description="Helical" evidence="18">
    <location>
        <begin position="35"/>
        <end position="55"/>
    </location>
</feature>
<evidence type="ECO:0000256" key="10">
    <source>
        <dbReference type="ARBA" id="ARBA00023002"/>
    </source>
</evidence>
<evidence type="ECO:0000256" key="6">
    <source>
        <dbReference type="ARBA" id="ARBA00022475"/>
    </source>
</evidence>
<evidence type="ECO:0000256" key="17">
    <source>
        <dbReference type="RuleBase" id="RU003376"/>
    </source>
</evidence>
<evidence type="ECO:0000259" key="19">
    <source>
        <dbReference type="PROSITE" id="PS50253"/>
    </source>
</evidence>
<evidence type="ECO:0000256" key="1">
    <source>
        <dbReference type="ARBA" id="ARBA00004651"/>
    </source>
</evidence>
<name>A0A2T4VYX5_9HYPH</name>
<dbReference type="Pfam" id="PF00510">
    <property type="entry name" value="COX3"/>
    <property type="match status" value="1"/>
</dbReference>
<keyword evidence="5" id="KW-0813">Transport</keyword>
<organism evidence="20 21">
    <name type="scientific">Candidatus Liberibacter europaeus</name>
    <dbReference type="NCBI Taxonomy" id="744859"/>
    <lineage>
        <taxon>Bacteria</taxon>
        <taxon>Pseudomonadati</taxon>
        <taxon>Pseudomonadota</taxon>
        <taxon>Alphaproteobacteria</taxon>
        <taxon>Hyphomicrobiales</taxon>
        <taxon>Rhizobiaceae</taxon>
        <taxon>Liberibacter</taxon>
    </lineage>
</organism>
<evidence type="ECO:0000256" key="16">
    <source>
        <dbReference type="ARBA" id="ARBA00032717"/>
    </source>
</evidence>
<dbReference type="GO" id="GO:0004129">
    <property type="term" value="F:cytochrome-c oxidase activity"/>
    <property type="evidence" value="ECO:0007669"/>
    <property type="project" value="InterPro"/>
</dbReference>
<evidence type="ECO:0000313" key="20">
    <source>
        <dbReference type="EMBL" id="PTL86968.1"/>
    </source>
</evidence>
<dbReference type="CDD" id="cd02863">
    <property type="entry name" value="Ubiquinol_oxidase_III"/>
    <property type="match status" value="1"/>
</dbReference>
<feature type="domain" description="Heme-copper oxidase subunit III family profile" evidence="19">
    <location>
        <begin position="1"/>
        <end position="209"/>
    </location>
</feature>
<dbReference type="GO" id="GO:0009486">
    <property type="term" value="F:cytochrome bo3 ubiquinol oxidase activity"/>
    <property type="evidence" value="ECO:0007669"/>
    <property type="project" value="InterPro"/>
</dbReference>
<evidence type="ECO:0000256" key="3">
    <source>
        <dbReference type="ARBA" id="ARBA00011700"/>
    </source>
</evidence>
<evidence type="ECO:0000256" key="18">
    <source>
        <dbReference type="SAM" id="Phobius"/>
    </source>
</evidence>
<dbReference type="InterPro" id="IPR035973">
    <property type="entry name" value="Cyt_c_oxidase_su3-like_sf"/>
</dbReference>
<evidence type="ECO:0000256" key="11">
    <source>
        <dbReference type="ARBA" id="ARBA00023136"/>
    </source>
</evidence>
<dbReference type="FunFam" id="1.20.120.80:FF:000001">
    <property type="entry name" value="Cytochrome (Ubi)quinol oxidase subunit III"/>
    <property type="match status" value="1"/>
</dbReference>
<dbReference type="GO" id="GO:0019646">
    <property type="term" value="P:aerobic electron transport chain"/>
    <property type="evidence" value="ECO:0007669"/>
    <property type="project" value="InterPro"/>
</dbReference>
<keyword evidence="8" id="KW-0249">Electron transport</keyword>
<feature type="transmembrane region" description="Helical" evidence="18">
    <location>
        <begin position="75"/>
        <end position="96"/>
    </location>
</feature>
<protein>
    <recommendedName>
        <fullName evidence="4">Cytochrome bo(3) ubiquinol oxidase subunit 3</fullName>
    </recommendedName>
    <alternativeName>
        <fullName evidence="15">Cytochrome o ubiquinol oxidase subunit 3</fullName>
    </alternativeName>
    <alternativeName>
        <fullName evidence="13">Oxidase bo(3) subunit 3</fullName>
    </alternativeName>
    <alternativeName>
        <fullName evidence="16">Ubiquinol oxidase polypeptide III</fullName>
    </alternativeName>
    <alternativeName>
        <fullName evidence="14">Ubiquinol oxidase subunit 3</fullName>
    </alternativeName>
</protein>
<dbReference type="AlphaFoldDB" id="A0A2T4VYX5"/>
<proteinExistence type="inferred from homology"/>
<feature type="transmembrane region" description="Helical" evidence="18">
    <location>
        <begin position="189"/>
        <end position="208"/>
    </location>
</feature>
<evidence type="ECO:0000256" key="5">
    <source>
        <dbReference type="ARBA" id="ARBA00022448"/>
    </source>
</evidence>
<evidence type="ECO:0000256" key="4">
    <source>
        <dbReference type="ARBA" id="ARBA00014687"/>
    </source>
</evidence>
<evidence type="ECO:0000256" key="12">
    <source>
        <dbReference type="ARBA" id="ARBA00025694"/>
    </source>
</evidence>
<feature type="transmembrane region" description="Helical" evidence="18">
    <location>
        <begin position="141"/>
        <end position="168"/>
    </location>
</feature>
<dbReference type="SUPFAM" id="SSF81452">
    <property type="entry name" value="Cytochrome c oxidase subunit III-like"/>
    <property type="match status" value="1"/>
</dbReference>
<dbReference type="Proteomes" id="UP000240811">
    <property type="component" value="Unassembled WGS sequence"/>
</dbReference>
<dbReference type="EMBL" id="PSQJ01000001">
    <property type="protein sequence ID" value="PTL86968.1"/>
    <property type="molecule type" value="Genomic_DNA"/>
</dbReference>
<gene>
    <name evidence="20" type="primary">cyoC</name>
    <name evidence="20" type="ORF">C4617_00700</name>
</gene>
<evidence type="ECO:0000313" key="21">
    <source>
        <dbReference type="Proteomes" id="UP000240811"/>
    </source>
</evidence>
<sequence>MRKHDVLKSKNIPVFYVADEQSFNSDHHDGTRLGFWIYLMSDCLMFAVLFVTYAVLAKNYAAGPAPIDIFNLKDILISTFILLFSSVSYSLAMLASENIRKNATIFFLLITAFLGIVFIVMEVNEFAHLVIVGATPQRSAFLSSFFTLVGVHGLHVFFGILWIFVLLVQILKHGLIPANRRRMMCLSMFWHFLDLIWICVFSFVYLIGVI</sequence>
<keyword evidence="9 18" id="KW-1133">Transmembrane helix</keyword>
<reference evidence="21" key="1">
    <citation type="submission" date="2018-02" db="EMBL/GenBank/DDBJ databases">
        <title>Genome sequence of Candidatus Liberibacter europaeus.</title>
        <authorList>
            <person name="Frampton R.A."/>
            <person name="Thompson S.M."/>
            <person name="David C."/>
            <person name="Addison S.M."/>
            <person name="Smith G.R."/>
        </authorList>
    </citation>
    <scope>NUCLEOTIDE SEQUENCE [LARGE SCALE GENOMIC DNA]</scope>
</reference>
<keyword evidence="10" id="KW-0560">Oxidoreductase</keyword>
<dbReference type="PROSITE" id="PS50253">
    <property type="entry name" value="COX3"/>
    <property type="match status" value="1"/>
</dbReference>
<keyword evidence="11 18" id="KW-0472">Membrane</keyword>
<comment type="subunit">
    <text evidence="3">Heterooctamer of two A chains, two B chains, two C chains and two D chains.</text>
</comment>
<keyword evidence="7 17" id="KW-0812">Transmembrane</keyword>
<dbReference type="InterPro" id="IPR013833">
    <property type="entry name" value="Cyt_c_oxidase_su3_a-hlx"/>
</dbReference>
<comment type="function">
    <text evidence="12">Cytochrome bo(3) ubiquinol terminal oxidase is the component of the aerobic respiratory chain of E.coli that predominates when cells are grown at high aeration. Has proton pump activity across the membrane in addition to electron transfer, pumping 2 protons/electron.</text>
</comment>
<evidence type="ECO:0000256" key="2">
    <source>
        <dbReference type="ARBA" id="ARBA00010581"/>
    </source>
</evidence>
<dbReference type="InterPro" id="IPR000298">
    <property type="entry name" value="Cyt_c_oxidase-like_su3"/>
</dbReference>
<evidence type="ECO:0000256" key="8">
    <source>
        <dbReference type="ARBA" id="ARBA00022982"/>
    </source>
</evidence>
<dbReference type="InterPro" id="IPR024791">
    <property type="entry name" value="Cyt_c/ubiquinol_Oxase_su3"/>
</dbReference>
<evidence type="ECO:0000256" key="13">
    <source>
        <dbReference type="ARBA" id="ARBA00030072"/>
    </source>
</evidence>
<comment type="caution">
    <text evidence="20">The sequence shown here is derived from an EMBL/GenBank/DDBJ whole genome shotgun (WGS) entry which is preliminary data.</text>
</comment>
<dbReference type="GO" id="GO:0005886">
    <property type="term" value="C:plasma membrane"/>
    <property type="evidence" value="ECO:0007669"/>
    <property type="project" value="UniProtKB-SubCell"/>
</dbReference>
<comment type="similarity">
    <text evidence="2 17">Belongs to the cytochrome c oxidase subunit 3 family.</text>
</comment>